<dbReference type="EMBL" id="MT141488">
    <property type="protein sequence ID" value="QJA63042.1"/>
    <property type="molecule type" value="Genomic_DNA"/>
</dbReference>
<protein>
    <submittedName>
        <fullName evidence="1">Uncharacterized protein</fullName>
    </submittedName>
</protein>
<reference evidence="1" key="1">
    <citation type="submission" date="2020-03" db="EMBL/GenBank/DDBJ databases">
        <title>The deep terrestrial virosphere.</title>
        <authorList>
            <person name="Holmfeldt K."/>
            <person name="Nilsson E."/>
            <person name="Simone D."/>
            <person name="Lopez-Fernandez M."/>
            <person name="Wu X."/>
            <person name="de Brujin I."/>
            <person name="Lundin D."/>
            <person name="Andersson A."/>
            <person name="Bertilsson S."/>
            <person name="Dopson M."/>
        </authorList>
    </citation>
    <scope>NUCLEOTIDE SEQUENCE</scope>
    <source>
        <strain evidence="1">MM415B00664</strain>
    </source>
</reference>
<dbReference type="PROSITE" id="PS51257">
    <property type="entry name" value="PROKAR_LIPOPROTEIN"/>
    <property type="match status" value="1"/>
</dbReference>
<organism evidence="1">
    <name type="scientific">viral metagenome</name>
    <dbReference type="NCBI Taxonomy" id="1070528"/>
    <lineage>
        <taxon>unclassified sequences</taxon>
        <taxon>metagenomes</taxon>
        <taxon>organismal metagenomes</taxon>
    </lineage>
</organism>
<name>A0A6M3J2D4_9ZZZZ</name>
<dbReference type="AlphaFoldDB" id="A0A6M3J2D4"/>
<accession>A0A6M3J2D4</accession>
<evidence type="ECO:0000313" key="1">
    <source>
        <dbReference type="EMBL" id="QJA63042.1"/>
    </source>
</evidence>
<sequence>MKKYLIIATLICFFALPAYAFNPLVVCGGGVAAGCAASLFEDDFDRGDTGDVQTGGSWTSETDTGALLAIVSNAMVFTLTAQTAANVGKNLGSAYTETWTQFTWAASAVDMGGNNTIQYVLYLNDNGNSSSIRVRLVTDASGDLTKVGVFYFNDSAVQTQIGADYAFNPVATTVYTFKLRTKQSTDVDTSDGIVTLEIDDTPVITASDLDYFTYADIQYAQIGNIYTTWTDTAGNTETFNNFEIREDDCF</sequence>
<proteinExistence type="predicted"/>
<gene>
    <name evidence="1" type="ORF">MM415B00664_0033</name>
</gene>